<evidence type="ECO:0008006" key="5">
    <source>
        <dbReference type="Google" id="ProtNLM"/>
    </source>
</evidence>
<sequence>MRTRTRTRTRTTAAAGRGVAVALAAALALAGCTASSGDGPQGKGSGSPASAPAAPARGGSGYEGPRPQDQNLLAWTGDPNDAGHVTAQSAAGVGGRVTLVRIVLREQITWSNIWLGLAGVDPNAKLADCQLGVYDAQGTLRASTADVSPQLMTEAVAKPLPLAKPFTAAPGTYFVALLLNGEWTTNALTLKATGAGISVNAGLTPPNLRYSTILTGQTSLPATVNLAEQSTSTINTGWASQWYGVS</sequence>
<accession>A0ABZ1RXH1</accession>
<keyword evidence="2" id="KW-0732">Signal</keyword>
<keyword evidence="4" id="KW-1185">Reference proteome</keyword>
<protein>
    <recommendedName>
        <fullName evidence="5">Lipoprotein</fullName>
    </recommendedName>
</protein>
<evidence type="ECO:0000256" key="1">
    <source>
        <dbReference type="SAM" id="MobiDB-lite"/>
    </source>
</evidence>
<keyword evidence="3" id="KW-0614">Plasmid</keyword>
<name>A0ABZ1RXH1_9ACTN</name>
<evidence type="ECO:0000256" key="2">
    <source>
        <dbReference type="SAM" id="SignalP"/>
    </source>
</evidence>
<reference evidence="3" key="1">
    <citation type="submission" date="2022-10" db="EMBL/GenBank/DDBJ databases">
        <title>The complete genomes of actinobacterial strains from the NBC collection.</title>
        <authorList>
            <person name="Joergensen T.S."/>
            <person name="Alvarez Arevalo M."/>
            <person name="Sterndorff E.B."/>
            <person name="Faurdal D."/>
            <person name="Vuksanovic O."/>
            <person name="Mourched A.-S."/>
            <person name="Charusanti P."/>
            <person name="Shaw S."/>
            <person name="Blin K."/>
            <person name="Weber T."/>
        </authorList>
    </citation>
    <scope>NUCLEOTIDE SEQUENCE</scope>
    <source>
        <strain evidence="3">NBC_00283</strain>
        <plasmid evidence="3">unnamed1</plasmid>
    </source>
</reference>
<feature type="compositionally biased region" description="Low complexity" evidence="1">
    <location>
        <begin position="46"/>
        <end position="57"/>
    </location>
</feature>
<proteinExistence type="predicted"/>
<organism evidence="3 4">
    <name type="scientific">Streptomyces goshikiensis</name>
    <dbReference type="NCBI Taxonomy" id="1942"/>
    <lineage>
        <taxon>Bacteria</taxon>
        <taxon>Bacillati</taxon>
        <taxon>Actinomycetota</taxon>
        <taxon>Actinomycetes</taxon>
        <taxon>Kitasatosporales</taxon>
        <taxon>Streptomycetaceae</taxon>
        <taxon>Streptomyces</taxon>
    </lineage>
</organism>
<evidence type="ECO:0000313" key="3">
    <source>
        <dbReference type="EMBL" id="WUO51293.1"/>
    </source>
</evidence>
<feature type="region of interest" description="Disordered" evidence="1">
    <location>
        <begin position="34"/>
        <end position="77"/>
    </location>
</feature>
<geneLocation type="plasmid" evidence="3 4">
    <name>unnamed1</name>
</geneLocation>
<dbReference type="RefSeq" id="WP_328777661.1">
    <property type="nucleotide sequence ID" value="NZ_CP108058.1"/>
</dbReference>
<dbReference type="EMBL" id="CP108058">
    <property type="protein sequence ID" value="WUO51293.1"/>
    <property type="molecule type" value="Genomic_DNA"/>
</dbReference>
<evidence type="ECO:0000313" key="4">
    <source>
        <dbReference type="Proteomes" id="UP001432075"/>
    </source>
</evidence>
<dbReference type="Proteomes" id="UP001432075">
    <property type="component" value="Plasmid unnamed1"/>
</dbReference>
<gene>
    <name evidence="3" type="ORF">OHU17_36095</name>
</gene>
<dbReference type="PROSITE" id="PS51257">
    <property type="entry name" value="PROKAR_LIPOPROTEIN"/>
    <property type="match status" value="1"/>
</dbReference>
<feature type="signal peptide" evidence="2">
    <location>
        <begin position="1"/>
        <end position="30"/>
    </location>
</feature>
<feature type="chain" id="PRO_5046449277" description="Lipoprotein" evidence="2">
    <location>
        <begin position="31"/>
        <end position="246"/>
    </location>
</feature>